<feature type="domain" description="DNA methylase N-4/N-6" evidence="10">
    <location>
        <begin position="54"/>
        <end position="159"/>
    </location>
</feature>
<dbReference type="InterPro" id="IPR002941">
    <property type="entry name" value="DNA_methylase_N4/N6"/>
</dbReference>
<organism evidence="11 12">
    <name type="scientific">Brachyspira pilosicoli WesB</name>
    <dbReference type="NCBI Taxonomy" id="1161918"/>
    <lineage>
        <taxon>Bacteria</taxon>
        <taxon>Pseudomonadati</taxon>
        <taxon>Spirochaetota</taxon>
        <taxon>Spirochaetia</taxon>
        <taxon>Brachyspirales</taxon>
        <taxon>Brachyspiraceae</taxon>
        <taxon>Brachyspira</taxon>
    </lineage>
</organism>
<evidence type="ECO:0000256" key="2">
    <source>
        <dbReference type="ARBA" id="ARBA00012185"/>
    </source>
</evidence>
<keyword evidence="6" id="KW-0680">Restriction system</keyword>
<name>K0JK64_BRAPL</name>
<evidence type="ECO:0000256" key="1">
    <source>
        <dbReference type="ARBA" id="ARBA00010203"/>
    </source>
</evidence>
<dbReference type="OrthoDB" id="9800801at2"/>
<evidence type="ECO:0000259" key="10">
    <source>
        <dbReference type="Pfam" id="PF01555"/>
    </source>
</evidence>
<dbReference type="AlphaFoldDB" id="K0JK64"/>
<proteinExistence type="inferred from homology"/>
<evidence type="ECO:0000256" key="4">
    <source>
        <dbReference type="ARBA" id="ARBA00022679"/>
    </source>
</evidence>
<dbReference type="SUPFAM" id="SSF53335">
    <property type="entry name" value="S-adenosyl-L-methionine-dependent methyltransferases"/>
    <property type="match status" value="3"/>
</dbReference>
<dbReference type="Proteomes" id="UP000003759">
    <property type="component" value="Chromosome"/>
</dbReference>
<dbReference type="GO" id="GO:0008170">
    <property type="term" value="F:N-methyltransferase activity"/>
    <property type="evidence" value="ECO:0007669"/>
    <property type="project" value="InterPro"/>
</dbReference>
<gene>
    <name evidence="11" type="ORF">WESB_1242</name>
</gene>
<dbReference type="HOGENOM" id="CLU_039482_0_0_12"/>
<dbReference type="GO" id="GO:0009307">
    <property type="term" value="P:DNA restriction-modification system"/>
    <property type="evidence" value="ECO:0007669"/>
    <property type="project" value="UniProtKB-KW"/>
</dbReference>
<dbReference type="EMBL" id="HE793032">
    <property type="protein sequence ID" value="CCG56710.1"/>
    <property type="molecule type" value="Genomic_DNA"/>
</dbReference>
<dbReference type="GO" id="GO:0003677">
    <property type="term" value="F:DNA binding"/>
    <property type="evidence" value="ECO:0007669"/>
    <property type="project" value="UniProtKB-KW"/>
</dbReference>
<dbReference type="KEGG" id="bpw:WESB_1242"/>
<evidence type="ECO:0000256" key="9">
    <source>
        <dbReference type="SAM" id="Coils"/>
    </source>
</evidence>
<dbReference type="InterPro" id="IPR017985">
    <property type="entry name" value="MeTrfase_CN4_CS"/>
</dbReference>
<dbReference type="Gene3D" id="3.40.50.150">
    <property type="entry name" value="Vaccinia Virus protein VP39"/>
    <property type="match status" value="2"/>
</dbReference>
<keyword evidence="4" id="KW-0808">Transferase</keyword>
<sequence length="523" mass="61841">MNKSDLITINDAVVWASEYTKKSVTISNISYLIQYALIDKVINNGVAYISQSDLKKYYDKNKKEINWKEKLGNDLNWKLSFDNLKESDTTKHVHRIHPYKGKFIPQLVNYFIDNSIDEFKKEVYFKKDDIILDPFCGSGTTLVQANELGINALGIDISNFNTIISNSKISYIDLGKLEIILKELTEKLENYIKINSEFENELNEKLFDFNNKYFDKVMFKKYVRENKIDSKIYGKEKEKEFLIEYYNLIKKYNIRLKNDDDSSFIKKWFIPSIIDELNFMNDLIKNIDDKNIKNIIMVILSRTMRSCRATTHSDLGTLLNPVVTTYYCRKHYKICKPLFSIIKWWKIYYKDTIKRLHIFNNLRTDTKQLCITGDSRNIDIFSVLKNIDYNFYELLNNRKINGIFTSPPYIGLIDYHEQHAYAYDLFDFNRNDNFEIGSLSKGTSLNAKKEYIEDISKVLLNAKKYMTDNYNVFIVANDKYNLYTEIAYKSNMKIVNTFKRPVLNRVEKDKSAYSEIIFHLKEL</sequence>
<dbReference type="PROSITE" id="PS00093">
    <property type="entry name" value="N4_MTASE"/>
    <property type="match status" value="1"/>
</dbReference>
<dbReference type="PATRIC" id="fig|1161918.5.peg.547"/>
<keyword evidence="9" id="KW-0175">Coiled coil</keyword>
<reference evidence="11 12" key="1">
    <citation type="journal article" date="2012" name="BMC Genomics">
        <title>Comparative genomics of Brachyspira pilosicoli strains: genome rearrangements, reductions and correlation of genetic compliment with phenotypic diversity.</title>
        <authorList>
            <person name="Mappley L.J."/>
            <person name="Black M.L."/>
            <person name="Abuoun M."/>
            <person name="Darby A.C."/>
            <person name="Woodward M.J."/>
            <person name="Parkhill J."/>
            <person name="Turner A.K."/>
            <person name="Bellgard M.I."/>
            <person name="La T."/>
            <person name="Phillips N.D."/>
            <person name="La Ragione R.M."/>
            <person name="Hampson D.J."/>
        </authorList>
    </citation>
    <scope>NUCLEOTIDE SEQUENCE [LARGE SCALE GENOMIC DNA]</scope>
    <source>
        <strain evidence="11">WesB</strain>
    </source>
</reference>
<comment type="similarity">
    <text evidence="1">Belongs to the N(4)/N(6)-methyltransferase family. N(4) subfamily.</text>
</comment>
<dbReference type="EC" id="2.1.1.113" evidence="2"/>
<evidence type="ECO:0000256" key="3">
    <source>
        <dbReference type="ARBA" id="ARBA00022603"/>
    </source>
</evidence>
<evidence type="ECO:0000256" key="8">
    <source>
        <dbReference type="ARBA" id="ARBA00049120"/>
    </source>
</evidence>
<evidence type="ECO:0000313" key="12">
    <source>
        <dbReference type="Proteomes" id="UP000003759"/>
    </source>
</evidence>
<dbReference type="InterPro" id="IPR029063">
    <property type="entry name" value="SAM-dependent_MTases_sf"/>
</dbReference>
<evidence type="ECO:0000256" key="5">
    <source>
        <dbReference type="ARBA" id="ARBA00022691"/>
    </source>
</evidence>
<comment type="catalytic activity">
    <reaction evidence="8">
        <text>a 2'-deoxycytidine in DNA + S-adenosyl-L-methionine = an N(4)-methyl-2'-deoxycytidine in DNA + S-adenosyl-L-homocysteine + H(+)</text>
        <dbReference type="Rhea" id="RHEA:16857"/>
        <dbReference type="Rhea" id="RHEA-COMP:11369"/>
        <dbReference type="Rhea" id="RHEA-COMP:13674"/>
        <dbReference type="ChEBI" id="CHEBI:15378"/>
        <dbReference type="ChEBI" id="CHEBI:57856"/>
        <dbReference type="ChEBI" id="CHEBI:59789"/>
        <dbReference type="ChEBI" id="CHEBI:85452"/>
        <dbReference type="ChEBI" id="CHEBI:137933"/>
        <dbReference type="EC" id="2.1.1.113"/>
    </reaction>
</comment>
<evidence type="ECO:0000256" key="7">
    <source>
        <dbReference type="ARBA" id="ARBA00023125"/>
    </source>
</evidence>
<keyword evidence="7" id="KW-0238">DNA-binding</keyword>
<evidence type="ECO:0000256" key="6">
    <source>
        <dbReference type="ARBA" id="ARBA00022747"/>
    </source>
</evidence>
<accession>K0JK64</accession>
<dbReference type="REBASE" id="53419">
    <property type="entry name" value="M.BpiWesBORF1242P"/>
</dbReference>
<dbReference type="GO" id="GO:0032259">
    <property type="term" value="P:methylation"/>
    <property type="evidence" value="ECO:0007669"/>
    <property type="project" value="UniProtKB-KW"/>
</dbReference>
<keyword evidence="5" id="KW-0949">S-adenosyl-L-methionine</keyword>
<dbReference type="Pfam" id="PF01555">
    <property type="entry name" value="N6_N4_Mtase"/>
    <property type="match status" value="1"/>
</dbReference>
<dbReference type="RefSeq" id="WP_014933030.1">
    <property type="nucleotide sequence ID" value="NC_018604.1"/>
</dbReference>
<evidence type="ECO:0000313" key="11">
    <source>
        <dbReference type="EMBL" id="CCG56710.1"/>
    </source>
</evidence>
<protein>
    <recommendedName>
        <fullName evidence="2">site-specific DNA-methyltransferase (cytosine-N(4)-specific)</fullName>
        <ecNumber evidence="2">2.1.1.113</ecNumber>
    </recommendedName>
</protein>
<dbReference type="GO" id="GO:0015667">
    <property type="term" value="F:site-specific DNA-methyltransferase (cytosine-N4-specific) activity"/>
    <property type="evidence" value="ECO:0007669"/>
    <property type="project" value="UniProtKB-EC"/>
</dbReference>
<feature type="coiled-coil region" evidence="9">
    <location>
        <begin position="174"/>
        <end position="201"/>
    </location>
</feature>
<keyword evidence="3 11" id="KW-0489">Methyltransferase</keyword>